<keyword evidence="1" id="KW-0472">Membrane</keyword>
<reference evidence="2" key="1">
    <citation type="submission" date="2019-08" db="EMBL/GenBank/DDBJ databases">
        <authorList>
            <person name="Kucharzyk K."/>
            <person name="Murdoch R.W."/>
            <person name="Higgins S."/>
            <person name="Loffler F."/>
        </authorList>
    </citation>
    <scope>NUCLEOTIDE SEQUENCE</scope>
</reference>
<dbReference type="AlphaFoldDB" id="A0A644Y307"/>
<evidence type="ECO:0000313" key="2">
    <source>
        <dbReference type="EMBL" id="MPM22896.1"/>
    </source>
</evidence>
<proteinExistence type="predicted"/>
<dbReference type="InterPro" id="IPR048136">
    <property type="entry name" value="STM3941-like"/>
</dbReference>
<feature type="transmembrane region" description="Helical" evidence="1">
    <location>
        <begin position="15"/>
        <end position="35"/>
    </location>
</feature>
<evidence type="ECO:0000256" key="1">
    <source>
        <dbReference type="SAM" id="Phobius"/>
    </source>
</evidence>
<organism evidence="2">
    <name type="scientific">bioreactor metagenome</name>
    <dbReference type="NCBI Taxonomy" id="1076179"/>
    <lineage>
        <taxon>unclassified sequences</taxon>
        <taxon>metagenomes</taxon>
        <taxon>ecological metagenomes</taxon>
    </lineage>
</organism>
<comment type="caution">
    <text evidence="2">The sequence shown here is derived from an EMBL/GenBank/DDBJ whole genome shotgun (WGS) entry which is preliminary data.</text>
</comment>
<protein>
    <submittedName>
        <fullName evidence="2">Uncharacterized protein</fullName>
    </submittedName>
</protein>
<dbReference type="EMBL" id="VSSQ01003910">
    <property type="protein sequence ID" value="MPM22896.1"/>
    <property type="molecule type" value="Genomic_DNA"/>
</dbReference>
<name>A0A644Y307_9ZZZZ</name>
<keyword evidence="1" id="KW-0812">Transmembrane</keyword>
<gene>
    <name evidence="2" type="ORF">SDC9_69356</name>
</gene>
<accession>A0A644Y307</accession>
<dbReference type="NCBIfam" id="NF041635">
    <property type="entry name" value="STM3941_fam"/>
    <property type="match status" value="1"/>
</dbReference>
<sequence length="167" mass="18832">MTDNVVIEQSFPHQLLMTFIGVLMFGASLYCIWAPNVMIRIVGVIGAVFFGGCLYFIVKRLFRPKNILEINANGFIDNSSAISPGFVHWKDVKDIYMSSIATQEFISVTLKDFDKFLQELPPAKRIPVSANVKLSYAPIQINLNSANASYEEVLAVMQQKHSLWQLK</sequence>
<feature type="transmembrane region" description="Helical" evidence="1">
    <location>
        <begin position="41"/>
        <end position="58"/>
    </location>
</feature>
<keyword evidence="1" id="KW-1133">Transmembrane helix</keyword>